<dbReference type="AlphaFoldDB" id="A0A8H7IL29"/>
<dbReference type="GO" id="GO:1904047">
    <property type="term" value="F:S-adenosyl-L-methionine binding"/>
    <property type="evidence" value="ECO:0007669"/>
    <property type="project" value="UniProtKB-UniRule"/>
</dbReference>
<dbReference type="PANTHER" id="PTHR20426:SF0">
    <property type="entry name" value="18S RRNA AMINOCARBOXYPROPYLTRANSFERASE"/>
    <property type="match status" value="1"/>
</dbReference>
<dbReference type="Proteomes" id="UP000614334">
    <property type="component" value="Unassembled WGS sequence"/>
</dbReference>
<reference evidence="10" key="1">
    <citation type="submission" date="2020-09" db="EMBL/GenBank/DDBJ databases">
        <title>Comparative genome analyses of four rice-infecting Rhizoctonia solani isolates reveal extensive enrichment of homogalacturonan modification genes.</title>
        <authorList>
            <person name="Lee D.-Y."/>
            <person name="Jeon J."/>
            <person name="Kim K.-T."/>
            <person name="Cheong K."/>
            <person name="Song H."/>
            <person name="Choi G."/>
            <person name="Ko J."/>
            <person name="Opiyo S.O."/>
            <person name="Zuo S."/>
            <person name="Madhav S."/>
            <person name="Lee Y.-H."/>
            <person name="Wang G.-L."/>
        </authorList>
    </citation>
    <scope>NUCLEOTIDE SEQUENCE</scope>
    <source>
        <strain evidence="10">AG1-IA B2</strain>
    </source>
</reference>
<proteinExistence type="inferred from homology"/>
<feature type="domain" description="RNase L inhibitor RLI-like possible metal-binding" evidence="9">
    <location>
        <begin position="214"/>
        <end position="248"/>
    </location>
</feature>
<comment type="similarity">
    <text evidence="6">Belongs to the TDD superfamily. TSR3 family.</text>
</comment>
<dbReference type="GO" id="GO:0030490">
    <property type="term" value="P:maturation of SSU-rRNA"/>
    <property type="evidence" value="ECO:0007669"/>
    <property type="project" value="TreeGrafter"/>
</dbReference>
<dbReference type="PANTHER" id="PTHR20426">
    <property type="entry name" value="RIBOSOME BIOGENESIS PROTEIN TSR3 HOMOLOG"/>
    <property type="match status" value="1"/>
</dbReference>
<evidence type="ECO:0000313" key="11">
    <source>
        <dbReference type="Proteomes" id="UP000614334"/>
    </source>
</evidence>
<evidence type="ECO:0000259" key="9">
    <source>
        <dbReference type="Pfam" id="PF04068"/>
    </source>
</evidence>
<feature type="domain" description="16S/18S rRNA aminocarboxypropyltransferase Tsr3 C-terminal" evidence="8">
    <location>
        <begin position="252"/>
        <end position="376"/>
    </location>
</feature>
<evidence type="ECO:0000256" key="2">
    <source>
        <dbReference type="ARBA" id="ARBA00022517"/>
    </source>
</evidence>
<comment type="catalytic activity">
    <reaction evidence="6">
        <text>N(1)-methylpseudouridine(1191) in yeast 18S rRNA + S-adenosyl-L-methionine = N(1)-methyl-N(3)-[(3S)-3-amino-3-carboxypropyl]pseudouridine(1191) in yeast 18S rRNA + S-methyl-5'-thioadenosine + H(+)</text>
        <dbReference type="Rhea" id="RHEA:63300"/>
        <dbReference type="Rhea" id="RHEA-COMP:13852"/>
        <dbReference type="Rhea" id="RHEA-COMP:16309"/>
        <dbReference type="ChEBI" id="CHEBI:15378"/>
        <dbReference type="ChEBI" id="CHEBI:17509"/>
        <dbReference type="ChEBI" id="CHEBI:59789"/>
        <dbReference type="ChEBI" id="CHEBI:74890"/>
        <dbReference type="ChEBI" id="CHEBI:146234"/>
    </reaction>
</comment>
<keyword evidence="2 6" id="KW-0690">Ribosome biogenesis</keyword>
<dbReference type="InterPro" id="IPR022968">
    <property type="entry name" value="Tsr3-like"/>
</dbReference>
<feature type="compositionally biased region" description="Polar residues" evidence="7">
    <location>
        <begin position="404"/>
        <end position="413"/>
    </location>
</feature>
<protein>
    <recommendedName>
        <fullName evidence="6">18S rRNA aminocarboxypropyltransferase</fullName>
        <ecNumber evidence="6">2.5.1.157</ecNumber>
    </recommendedName>
</protein>
<name>A0A8H7IL29_9AGAM</name>
<gene>
    <name evidence="6" type="primary">TSR3</name>
    <name evidence="10" type="ORF">RHS01_00478</name>
</gene>
<dbReference type="GO" id="GO:0005634">
    <property type="term" value="C:nucleus"/>
    <property type="evidence" value="ECO:0007669"/>
    <property type="project" value="UniProtKB-SubCell"/>
</dbReference>
<comment type="caution">
    <text evidence="10">The sequence shown here is derived from an EMBL/GenBank/DDBJ whole genome shotgun (WGS) entry which is preliminary data.</text>
</comment>
<dbReference type="InterPro" id="IPR007177">
    <property type="entry name" value="Tsr3_C"/>
</dbReference>
<evidence type="ECO:0000256" key="7">
    <source>
        <dbReference type="SAM" id="MobiDB-lite"/>
    </source>
</evidence>
<comment type="catalytic activity">
    <reaction evidence="6">
        <text>an N(1)-methylpseudouridine in rRNA + S-adenosyl-L-methionine = N(1)-methyl-N(3)-[(3S)-3-amino-3-carboxypropyl]pseudouridine in rRNA + S-methyl-5'-thioadenosine + H(+)</text>
        <dbReference type="Rhea" id="RHEA:63296"/>
        <dbReference type="Rhea" id="RHEA-COMP:11634"/>
        <dbReference type="Rhea" id="RHEA-COMP:16310"/>
        <dbReference type="ChEBI" id="CHEBI:15378"/>
        <dbReference type="ChEBI" id="CHEBI:17509"/>
        <dbReference type="ChEBI" id="CHEBI:59789"/>
        <dbReference type="ChEBI" id="CHEBI:74890"/>
        <dbReference type="ChEBI" id="CHEBI:146234"/>
        <dbReference type="EC" id="2.5.1.157"/>
    </reaction>
</comment>
<feature type="region of interest" description="Disordered" evidence="7">
    <location>
        <begin position="392"/>
        <end position="453"/>
    </location>
</feature>
<keyword evidence="3 6" id="KW-0698">rRNA processing</keyword>
<dbReference type="EMBL" id="JACYCF010000001">
    <property type="protein sequence ID" value="KAF8761079.1"/>
    <property type="molecule type" value="Genomic_DNA"/>
</dbReference>
<dbReference type="EC" id="2.5.1.157" evidence="6"/>
<dbReference type="HAMAP" id="MF_01116">
    <property type="entry name" value="TSR3"/>
    <property type="match status" value="1"/>
</dbReference>
<evidence type="ECO:0000256" key="1">
    <source>
        <dbReference type="ARBA" id="ARBA00022490"/>
    </source>
</evidence>
<dbReference type="InterPro" id="IPR007209">
    <property type="entry name" value="RNaseL-inhib-like_metal-bd_dom"/>
</dbReference>
<feature type="region of interest" description="Disordered" evidence="7">
    <location>
        <begin position="188"/>
        <end position="207"/>
    </location>
</feature>
<dbReference type="GO" id="GO:0106388">
    <property type="term" value="F:rRNA small subunit aminocarboxypropyltransferase activity"/>
    <property type="evidence" value="ECO:0007669"/>
    <property type="project" value="UniProtKB-EC"/>
</dbReference>
<feature type="binding site" evidence="6">
    <location>
        <position position="230"/>
    </location>
    <ligand>
        <name>S-adenosyl-L-methionine</name>
        <dbReference type="ChEBI" id="CHEBI:59789"/>
    </ligand>
</feature>
<comment type="subcellular location">
    <subcellularLocation>
        <location evidence="6">Cytoplasm</location>
    </subcellularLocation>
    <subcellularLocation>
        <location evidence="6">Nucleus</location>
    </subcellularLocation>
</comment>
<feature type="compositionally biased region" description="Acidic residues" evidence="7">
    <location>
        <begin position="415"/>
        <end position="432"/>
    </location>
</feature>
<evidence type="ECO:0000256" key="5">
    <source>
        <dbReference type="ARBA" id="ARBA00022691"/>
    </source>
</evidence>
<evidence type="ECO:0000256" key="3">
    <source>
        <dbReference type="ARBA" id="ARBA00022552"/>
    </source>
</evidence>
<dbReference type="Pfam" id="PF04034">
    <property type="entry name" value="Ribo_biogen_C"/>
    <property type="match status" value="1"/>
</dbReference>
<keyword evidence="5 6" id="KW-0949">S-adenosyl-L-methionine</keyword>
<evidence type="ECO:0000259" key="8">
    <source>
        <dbReference type="Pfam" id="PF04034"/>
    </source>
</evidence>
<comment type="function">
    <text evidence="6">Aminocarboxypropyltransferase that catalyzes the aminocarboxypropyl transfer on pseudouridine at position 1191 (Psi1191) in 18S rRNA. It constitutes the last step in biosynthesis of the hypermodified N1-methyl-N3-(3-amino-3-carboxypropyl) pseudouridine (m1acp3-Psi) conserved in eukaryotic 18S rRNA.</text>
</comment>
<dbReference type="GO" id="GO:0005737">
    <property type="term" value="C:cytoplasm"/>
    <property type="evidence" value="ECO:0007669"/>
    <property type="project" value="UniProtKB-SubCell"/>
</dbReference>
<feature type="binding site" evidence="6">
    <location>
        <position position="316"/>
    </location>
    <ligand>
        <name>S-adenosyl-L-methionine</name>
        <dbReference type="ChEBI" id="CHEBI:59789"/>
    </ligand>
</feature>
<dbReference type="GO" id="GO:0000455">
    <property type="term" value="P:enzyme-directed rRNA pseudouridine synthesis"/>
    <property type="evidence" value="ECO:0007669"/>
    <property type="project" value="UniProtKB-UniRule"/>
</dbReference>
<feature type="binding site" evidence="6">
    <location>
        <position position="278"/>
    </location>
    <ligand>
        <name>S-adenosyl-L-methionine</name>
        <dbReference type="ChEBI" id="CHEBI:59789"/>
    </ligand>
</feature>
<evidence type="ECO:0000256" key="6">
    <source>
        <dbReference type="HAMAP-Rule" id="MF_03146"/>
    </source>
</evidence>
<keyword evidence="4 6" id="KW-0808">Transferase</keyword>
<keyword evidence="1 6" id="KW-0963">Cytoplasm</keyword>
<organism evidence="10 11">
    <name type="scientific">Rhizoctonia solani</name>
    <dbReference type="NCBI Taxonomy" id="456999"/>
    <lineage>
        <taxon>Eukaryota</taxon>
        <taxon>Fungi</taxon>
        <taxon>Dikarya</taxon>
        <taxon>Basidiomycota</taxon>
        <taxon>Agaricomycotina</taxon>
        <taxon>Agaricomycetes</taxon>
        <taxon>Cantharellales</taxon>
        <taxon>Ceratobasidiaceae</taxon>
        <taxon>Rhizoctonia</taxon>
    </lineage>
</organism>
<feature type="binding site" evidence="6">
    <location>
        <position position="301"/>
    </location>
    <ligand>
        <name>S-adenosyl-L-methionine</name>
        <dbReference type="ChEBI" id="CHEBI:59789"/>
    </ligand>
</feature>
<accession>A0A8H7IL29</accession>
<sequence>MDSRGLLQPYALESRKHRLVANYRKRFTQSQEQKNNRQKKKKKNAIPLLRARIVRTATRLGGITLAGIIQAPRRQAPFARFSPRAPRSTKKDKVEPSMFLFLVHRCGYVYREANVQKRGGHATLSVPLTRLVKATISLICTSTCQSDYAAQERIEPRREKCASWSRTRKRGFRAKVYDETRPASAVDRDELGLGLDDKSETHSDKDEAEARIPVPVAMWDFDHCDPKRCSGKKLARLGLIADLRVGQRFRGIVVTPRGTLPVSPADRDLVAQAGVAVVECSWARLDDVPFGKIRSPNERLLPYLIATNPVNYGKPWRLNCVEALAAAFYIVGLGEYAEILLSKFSWGHSFWKVNGGLLKRYQVCKDAAEVQAVQKLIVAELEEDYERRRAEGQAENDDLLVANPNHSNTIWGTQSEEEDSGSEDQDGSNESEADAKNELGGDVTNKLEKLEVR</sequence>
<feature type="compositionally biased region" description="Basic and acidic residues" evidence="7">
    <location>
        <begin position="433"/>
        <end position="453"/>
    </location>
</feature>
<keyword evidence="6" id="KW-0539">Nucleus</keyword>
<evidence type="ECO:0000256" key="4">
    <source>
        <dbReference type="ARBA" id="ARBA00022679"/>
    </source>
</evidence>
<evidence type="ECO:0000313" key="10">
    <source>
        <dbReference type="EMBL" id="KAF8761079.1"/>
    </source>
</evidence>
<dbReference type="NCBIfam" id="NF002621">
    <property type="entry name" value="PRK02287.1"/>
    <property type="match status" value="1"/>
</dbReference>
<dbReference type="Pfam" id="PF04068">
    <property type="entry name" value="Fer4_RLI"/>
    <property type="match status" value="1"/>
</dbReference>